<name>A0ABP8CQZ3_9FLAO</name>
<dbReference type="InterPro" id="IPR054787">
    <property type="entry name" value="TrlF_ATPase"/>
</dbReference>
<evidence type="ECO:0000313" key="4">
    <source>
        <dbReference type="Proteomes" id="UP001501682"/>
    </source>
</evidence>
<dbReference type="Pfam" id="PF13304">
    <property type="entry name" value="AAA_21"/>
    <property type="match status" value="1"/>
</dbReference>
<evidence type="ECO:0000256" key="1">
    <source>
        <dbReference type="SAM" id="Coils"/>
    </source>
</evidence>
<sequence length="877" mass="101121">MDKEFEIFKNGSTWLRTDFHLHTKADKEFIYQGEDNSFVSDYVHQLSQKGIGVAAITNHNKFDYNEYKALAKKARKQEIYVLPGVELSVNDGANGIHCLVIFNPLEWLENSTDYINQFITQTFAGKHNYENENGRSNDNLTETIKKLNAFEKDYFIIMAHIEQRSGFYNELDGGRIQELGKNPLFRKTVLGFQKVRTRDIIDKLNLWLDNDLPVFVEGSDAKKIEDIGTGNSVNNITQKTFLKIGAFNFEAIKYALLDQKYRQANETKEPVNGYIKSISFKGGKLDGSTLHLNHSMNNLIGIRGSGKSSILEAIRYSLDIDLTRNQNVDFEYKTNLVNALLGSGGKITSVLVDDQGKEYIAEKILGDRTNIYQDGELQLGLKPNAIVKKPIYFGQKDLSQIGDSLSTEYLISKLIGDRLLNKKREVDEKNQEVLRLISELKKIDSKVARKADIEAKQAELKIKIQVFKDNEIDKKLEKQISFDKDSNFIKRLEKFEQKVIDGLNDYVGEYEDSFQSFKAYSSKENSLDIDKLKQHFLAFENIFLEAKTLSSRLVAENLELEELHKGFNVKYEELKEEFSKIKREINLPNIQADDYVKYTKELDLSKAQLSELDKLSKKKKELETQLKQTLISLQKLWHNEFEIVQEEIKKVNDDQDSIKIAVEFKGNKQDFESYLKENLRGSNLRGNNIQVIIDNYSDLIAVYEDLNQPNSTISTSLSDVQLHTFKEYFNSNIEAFLTYRIPDKFEIIYRNRSLNEHSLGQRASALIIFLLTLRESDLIIIDQPEDDLDNQTIYNDVIKVLKELKNTSQFIFATHNPNIPVLGDCEQIVSCRYDSNIIKTNLGSIDDETIRKEIVNIMEGGKEAFNNRKRIYELWTH</sequence>
<evidence type="ECO:0000313" key="3">
    <source>
        <dbReference type="EMBL" id="GAA4242132.1"/>
    </source>
</evidence>
<dbReference type="SUPFAM" id="SSF89550">
    <property type="entry name" value="PHP domain-like"/>
    <property type="match status" value="1"/>
</dbReference>
<protein>
    <recommendedName>
        <fullName evidence="2">ATPase AAA-type core domain-containing protein</fullName>
    </recommendedName>
</protein>
<feature type="domain" description="ATPase AAA-type core" evidence="2">
    <location>
        <begin position="750"/>
        <end position="819"/>
    </location>
</feature>
<dbReference type="Proteomes" id="UP001501682">
    <property type="component" value="Unassembled WGS sequence"/>
</dbReference>
<comment type="caution">
    <text evidence="3">The sequence shown here is derived from an EMBL/GenBank/DDBJ whole genome shotgun (WGS) entry which is preliminary data.</text>
</comment>
<dbReference type="InterPro" id="IPR027417">
    <property type="entry name" value="P-loop_NTPase"/>
</dbReference>
<gene>
    <name evidence="3" type="ORF">GCM10022292_11250</name>
</gene>
<dbReference type="NCBIfam" id="NF045780">
    <property type="entry name" value="TrlF_fam_ATP"/>
    <property type="match status" value="1"/>
</dbReference>
<dbReference type="PANTHER" id="PTHR32182">
    <property type="entry name" value="DNA REPLICATION AND REPAIR PROTEIN RECF"/>
    <property type="match status" value="1"/>
</dbReference>
<dbReference type="RefSeq" id="WP_344713172.1">
    <property type="nucleotide sequence ID" value="NZ_BAABCB010000008.1"/>
</dbReference>
<organism evidence="3 4">
    <name type="scientific">Winogradskyella damuponensis</name>
    <dbReference type="NCBI Taxonomy" id="943939"/>
    <lineage>
        <taxon>Bacteria</taxon>
        <taxon>Pseudomonadati</taxon>
        <taxon>Bacteroidota</taxon>
        <taxon>Flavobacteriia</taxon>
        <taxon>Flavobacteriales</taxon>
        <taxon>Flavobacteriaceae</taxon>
        <taxon>Winogradskyella</taxon>
    </lineage>
</organism>
<dbReference type="EMBL" id="BAABCB010000008">
    <property type="protein sequence ID" value="GAA4242132.1"/>
    <property type="molecule type" value="Genomic_DNA"/>
</dbReference>
<accession>A0ABP8CQZ3</accession>
<dbReference type="Gene3D" id="3.20.20.140">
    <property type="entry name" value="Metal-dependent hydrolases"/>
    <property type="match status" value="1"/>
</dbReference>
<keyword evidence="4" id="KW-1185">Reference proteome</keyword>
<feature type="coiled-coil region" evidence="1">
    <location>
        <begin position="557"/>
        <end position="632"/>
    </location>
</feature>
<proteinExistence type="predicted"/>
<reference evidence="4" key="1">
    <citation type="journal article" date="2019" name="Int. J. Syst. Evol. Microbiol.">
        <title>The Global Catalogue of Microorganisms (GCM) 10K type strain sequencing project: providing services to taxonomists for standard genome sequencing and annotation.</title>
        <authorList>
            <consortium name="The Broad Institute Genomics Platform"/>
            <consortium name="The Broad Institute Genome Sequencing Center for Infectious Disease"/>
            <person name="Wu L."/>
            <person name="Ma J."/>
        </authorList>
    </citation>
    <scope>NUCLEOTIDE SEQUENCE [LARGE SCALE GENOMIC DNA]</scope>
    <source>
        <strain evidence="4">JCM 17633</strain>
    </source>
</reference>
<dbReference type="InterPro" id="IPR016195">
    <property type="entry name" value="Pol/histidinol_Pase-like"/>
</dbReference>
<evidence type="ECO:0000259" key="2">
    <source>
        <dbReference type="Pfam" id="PF13304"/>
    </source>
</evidence>
<dbReference type="SUPFAM" id="SSF52540">
    <property type="entry name" value="P-loop containing nucleoside triphosphate hydrolases"/>
    <property type="match status" value="1"/>
</dbReference>
<feature type="coiled-coil region" evidence="1">
    <location>
        <begin position="419"/>
        <end position="446"/>
    </location>
</feature>
<dbReference type="InterPro" id="IPR003959">
    <property type="entry name" value="ATPase_AAA_core"/>
</dbReference>
<keyword evidence="1" id="KW-0175">Coiled coil</keyword>
<dbReference type="Gene3D" id="3.40.50.300">
    <property type="entry name" value="P-loop containing nucleotide triphosphate hydrolases"/>
    <property type="match status" value="2"/>
</dbReference>
<dbReference type="PANTHER" id="PTHR32182:SF22">
    <property type="entry name" value="ATP-DEPENDENT ENDONUCLEASE, OLD FAMILY-RELATED"/>
    <property type="match status" value="1"/>
</dbReference>